<protein>
    <submittedName>
        <fullName evidence="2">Uncharacterized protein</fullName>
    </submittedName>
</protein>
<organism evidence="2 3">
    <name type="scientific">Opisthorchis felineus</name>
    <dbReference type="NCBI Taxonomy" id="147828"/>
    <lineage>
        <taxon>Eukaryota</taxon>
        <taxon>Metazoa</taxon>
        <taxon>Spiralia</taxon>
        <taxon>Lophotrochozoa</taxon>
        <taxon>Platyhelminthes</taxon>
        <taxon>Trematoda</taxon>
        <taxon>Digenea</taxon>
        <taxon>Opisthorchiida</taxon>
        <taxon>Opisthorchiata</taxon>
        <taxon>Opisthorchiidae</taxon>
        <taxon>Opisthorchis</taxon>
    </lineage>
</organism>
<comment type="caution">
    <text evidence="2">The sequence shown here is derived from an EMBL/GenBank/DDBJ whole genome shotgun (WGS) entry which is preliminary data.</text>
</comment>
<name>A0A4S2LD70_OPIFE</name>
<feature type="transmembrane region" description="Helical" evidence="1">
    <location>
        <begin position="77"/>
        <end position="96"/>
    </location>
</feature>
<dbReference type="Proteomes" id="UP000308267">
    <property type="component" value="Unassembled WGS sequence"/>
</dbReference>
<keyword evidence="3" id="KW-1185">Reference proteome</keyword>
<keyword evidence="1" id="KW-0812">Transmembrane</keyword>
<accession>A0A4S2LD70</accession>
<reference evidence="2 3" key="1">
    <citation type="journal article" date="2019" name="BMC Genomics">
        <title>New insights from Opisthorchis felineus genome: update on genomics of the epidemiologically important liver flukes.</title>
        <authorList>
            <person name="Ershov N.I."/>
            <person name="Mordvinov V.A."/>
            <person name="Prokhortchouk E.B."/>
            <person name="Pakharukova M.Y."/>
            <person name="Gunbin K.V."/>
            <person name="Ustyantsev K."/>
            <person name="Genaev M.A."/>
            <person name="Blinov A.G."/>
            <person name="Mazur A."/>
            <person name="Boulygina E."/>
            <person name="Tsygankova S."/>
            <person name="Khrameeva E."/>
            <person name="Chekanov N."/>
            <person name="Fan G."/>
            <person name="Xiao A."/>
            <person name="Zhang H."/>
            <person name="Xu X."/>
            <person name="Yang H."/>
            <person name="Solovyev V."/>
            <person name="Lee S.M."/>
            <person name="Liu X."/>
            <person name="Afonnikov D.A."/>
            <person name="Skryabin K.G."/>
        </authorList>
    </citation>
    <scope>NUCLEOTIDE SEQUENCE [LARGE SCALE GENOMIC DNA]</scope>
    <source>
        <strain evidence="2">AK-0245</strain>
        <tissue evidence="2">Whole organism</tissue>
    </source>
</reference>
<keyword evidence="1" id="KW-1133">Transmembrane helix</keyword>
<evidence type="ECO:0000256" key="1">
    <source>
        <dbReference type="SAM" id="Phobius"/>
    </source>
</evidence>
<dbReference type="AlphaFoldDB" id="A0A4S2LD70"/>
<evidence type="ECO:0000313" key="3">
    <source>
        <dbReference type="Proteomes" id="UP000308267"/>
    </source>
</evidence>
<keyword evidence="1" id="KW-0472">Membrane</keyword>
<evidence type="ECO:0000313" key="2">
    <source>
        <dbReference type="EMBL" id="TGZ61263.1"/>
    </source>
</evidence>
<feature type="transmembrane region" description="Helical" evidence="1">
    <location>
        <begin position="140"/>
        <end position="163"/>
    </location>
</feature>
<dbReference type="EMBL" id="SJOL01008033">
    <property type="protein sequence ID" value="TGZ61263.1"/>
    <property type="molecule type" value="Genomic_DNA"/>
</dbReference>
<proteinExistence type="predicted"/>
<sequence length="182" mass="21110">MCNFTSQFLSAYFITKSVSKNTFFLPELVSGPFPYHSCDYTHIFPLPFQVHFTPQFTSKHLLFLAFSFRRVFGSQTIVVVIVGIVFSCTLFLFGLFHHRPLSHVVLLTRRHLTQFLQDFGTEAVDIHILNRSFGVSHSRLYGSIYITLLCILMDYFPCILVQLDLCTHAVNREVWFICMLLL</sequence>
<gene>
    <name evidence="2" type="ORF">CRM22_008067</name>
</gene>